<gene>
    <name evidence="4" type="ORF">EZS27_025011</name>
</gene>
<dbReference type="Gene3D" id="3.40.630.30">
    <property type="match status" value="1"/>
</dbReference>
<evidence type="ECO:0000259" key="3">
    <source>
        <dbReference type="PROSITE" id="PS51186"/>
    </source>
</evidence>
<dbReference type="InterPro" id="IPR016181">
    <property type="entry name" value="Acyl_CoA_acyltransferase"/>
</dbReference>
<evidence type="ECO:0000313" key="4">
    <source>
        <dbReference type="EMBL" id="KAA6325810.1"/>
    </source>
</evidence>
<name>A0A5J4QY18_9ZZZZ</name>
<proteinExistence type="predicted"/>
<dbReference type="GO" id="GO:0047663">
    <property type="term" value="F:aminoglycoside 6'-N-acetyltransferase activity"/>
    <property type="evidence" value="ECO:0007669"/>
    <property type="project" value="UniProtKB-EC"/>
</dbReference>
<keyword evidence="1 4" id="KW-0808">Transferase</keyword>
<feature type="domain" description="N-acetyltransferase" evidence="3">
    <location>
        <begin position="8"/>
        <end position="165"/>
    </location>
</feature>
<dbReference type="PANTHER" id="PTHR43420:SF44">
    <property type="entry name" value="ACETYLTRANSFERASE YPEA"/>
    <property type="match status" value="1"/>
</dbReference>
<dbReference type="Pfam" id="PF00583">
    <property type="entry name" value="Acetyltransf_1"/>
    <property type="match status" value="1"/>
</dbReference>
<dbReference type="PROSITE" id="PS51186">
    <property type="entry name" value="GNAT"/>
    <property type="match status" value="1"/>
</dbReference>
<accession>A0A5J4QY18</accession>
<dbReference type="EMBL" id="SNRY01002288">
    <property type="protein sequence ID" value="KAA6325810.1"/>
    <property type="molecule type" value="Genomic_DNA"/>
</dbReference>
<organism evidence="4">
    <name type="scientific">termite gut metagenome</name>
    <dbReference type="NCBI Taxonomy" id="433724"/>
    <lineage>
        <taxon>unclassified sequences</taxon>
        <taxon>metagenomes</taxon>
        <taxon>organismal metagenomes</taxon>
    </lineage>
</organism>
<dbReference type="AlphaFoldDB" id="A0A5J4QY18"/>
<dbReference type="PANTHER" id="PTHR43420">
    <property type="entry name" value="ACETYLTRANSFERASE"/>
    <property type="match status" value="1"/>
</dbReference>
<evidence type="ECO:0000256" key="2">
    <source>
        <dbReference type="ARBA" id="ARBA00023315"/>
    </source>
</evidence>
<reference evidence="4" key="1">
    <citation type="submission" date="2019-03" db="EMBL/GenBank/DDBJ databases">
        <title>Single cell metagenomics reveals metabolic interactions within the superorganism composed of flagellate Streblomastix strix and complex community of Bacteroidetes bacteria on its surface.</title>
        <authorList>
            <person name="Treitli S.C."/>
            <person name="Kolisko M."/>
            <person name="Husnik F."/>
            <person name="Keeling P."/>
            <person name="Hampl V."/>
        </authorList>
    </citation>
    <scope>NUCLEOTIDE SEQUENCE</scope>
    <source>
        <strain evidence="4">STM</strain>
    </source>
</reference>
<dbReference type="InterPro" id="IPR050680">
    <property type="entry name" value="YpeA/RimI_acetyltransf"/>
</dbReference>
<comment type="caution">
    <text evidence="4">The sequence shown here is derived from an EMBL/GenBank/DDBJ whole genome shotgun (WGS) entry which is preliminary data.</text>
</comment>
<dbReference type="InterPro" id="IPR000182">
    <property type="entry name" value="GNAT_dom"/>
</dbReference>
<keyword evidence="2 4" id="KW-0012">Acyltransferase</keyword>
<dbReference type="EC" id="2.3.1.82" evidence="4"/>
<sequence>MTTTETQITICNYSNQEHLQAITALIDAYIKDEMGGGEPLSKPEQLRLVDGLSSHPKTIVLLAKTDGVFTGLLTAFENFSTFTVKPMINIHDVIVLKEYRGKGIGRLLMNAIIVEAQNRKCSRITLEVRKDNIAAQSLYKSLGFDETNPGMFYWRKNCTVNLEPA</sequence>
<dbReference type="CDD" id="cd04301">
    <property type="entry name" value="NAT_SF"/>
    <property type="match status" value="1"/>
</dbReference>
<dbReference type="SUPFAM" id="SSF55729">
    <property type="entry name" value="Acyl-CoA N-acyltransferases (Nat)"/>
    <property type="match status" value="1"/>
</dbReference>
<evidence type="ECO:0000256" key="1">
    <source>
        <dbReference type="ARBA" id="ARBA00022679"/>
    </source>
</evidence>
<protein>
    <submittedName>
        <fullName evidence="4">Aminoglycoside N(6')-acetyltransferase type 1</fullName>
        <ecNumber evidence="4">2.3.1.82</ecNumber>
    </submittedName>
</protein>